<protein>
    <recommendedName>
        <fullName evidence="4 13">Dihydrolipoyl dehydrogenase</fullName>
        <ecNumber evidence="3 13">1.8.1.4</ecNumber>
    </recommendedName>
</protein>
<comment type="caution">
    <text evidence="16">The sequence shown here is derived from an EMBL/GenBank/DDBJ whole genome shotgun (WGS) entry which is preliminary data.</text>
</comment>
<dbReference type="PANTHER" id="PTHR22912">
    <property type="entry name" value="DISULFIDE OXIDOREDUCTASE"/>
    <property type="match status" value="1"/>
</dbReference>
<keyword evidence="5" id="KW-0963">Cytoplasm</keyword>
<evidence type="ECO:0000256" key="7">
    <source>
        <dbReference type="ARBA" id="ARBA00022827"/>
    </source>
</evidence>
<dbReference type="InterPro" id="IPR050151">
    <property type="entry name" value="Class-I_Pyr_Nuc-Dis_Oxidored"/>
</dbReference>
<comment type="miscellaneous">
    <text evidence="13">The active site is a redox-active disulfide bond.</text>
</comment>
<dbReference type="GO" id="GO:0004148">
    <property type="term" value="F:dihydrolipoyl dehydrogenase (NADH) activity"/>
    <property type="evidence" value="ECO:0007669"/>
    <property type="project" value="UniProtKB-EC"/>
</dbReference>
<reference evidence="16 17" key="1">
    <citation type="submission" date="2021-05" db="EMBL/GenBank/DDBJ databases">
        <title>Fusibacter ferrireducens sp. nov., an anaerobic, sulfur- and Fe-reducing bacterium isolated from the mangrove sediment.</title>
        <authorList>
            <person name="Qiu D."/>
        </authorList>
    </citation>
    <scope>NUCLEOTIDE SEQUENCE [LARGE SCALE GENOMIC DNA]</scope>
    <source>
        <strain evidence="16 17">DSM 12116</strain>
    </source>
</reference>
<evidence type="ECO:0000256" key="4">
    <source>
        <dbReference type="ARBA" id="ARBA00016961"/>
    </source>
</evidence>
<feature type="domain" description="Pyridine nucleotide-disulphide oxidoreductase dimerisation" evidence="14">
    <location>
        <begin position="339"/>
        <end position="448"/>
    </location>
</feature>
<keyword evidence="10" id="KW-1015">Disulfide bond</keyword>
<comment type="cofactor">
    <cofactor evidence="13">
        <name>FAD</name>
        <dbReference type="ChEBI" id="CHEBI:57692"/>
    </cofactor>
    <text evidence="13">Binds 1 FAD per subunit.</text>
</comment>
<keyword evidence="7 13" id="KW-0274">FAD</keyword>
<evidence type="ECO:0000256" key="8">
    <source>
        <dbReference type="ARBA" id="ARBA00023002"/>
    </source>
</evidence>
<feature type="domain" description="FAD/NAD(P)-binding" evidence="15">
    <location>
        <begin position="4"/>
        <end position="320"/>
    </location>
</feature>
<dbReference type="InterPro" id="IPR023753">
    <property type="entry name" value="FAD/NAD-binding_dom"/>
</dbReference>
<keyword evidence="8 13" id="KW-0560">Oxidoreductase</keyword>
<dbReference type="EMBL" id="JAHBCL010000001">
    <property type="protein sequence ID" value="MBS7525059.1"/>
    <property type="molecule type" value="Genomic_DNA"/>
</dbReference>
<dbReference type="InterPro" id="IPR016156">
    <property type="entry name" value="FAD/NAD-linked_Rdtase_dimer_sf"/>
</dbReference>
<evidence type="ECO:0000256" key="13">
    <source>
        <dbReference type="RuleBase" id="RU003692"/>
    </source>
</evidence>
<sequence>MKTYDIVVIGGGPGGYVAAIKAAQMNASVALIEADRIGGVCLNDGCIPTKTLLRSAKLYQDMLRAASFGISLENGNAIRVDWQQLMARKTSVVNKIVGGVEQLLKFNKVDVYKGYATIADERTVKVGAETLQHKHLIIATGSSPQYPAIEGLQSALNDGIVIDSTRAINLEQHPKRMIILGGGVIAVEFATLFNSLGTEVTLLQRSEQILKNQDEDVKVLIQRHLSESGVAIKTGVAITRIDGHRVYYKDAQGDHETTGDYILASLGRSPNTKGLEVLPLKMSKQGITVDEHMKTNVSNVYAVGDVCGGMMLAHVASAQGIVAVENIMGKDSTINYRQIPSCIYSFPEVGAIGYTEDEARAAGFDVGTSSFPLSANGKAVAEGETVGFVKIIHDKQYGEVIGVHIVASHATDMIAEAAATMALEGTVYDLAKTVHPHPTLSEIVMEAAHGAVDKPIHLIKR</sequence>
<dbReference type="RefSeq" id="WP_213234849.1">
    <property type="nucleotide sequence ID" value="NZ_JAHBCL010000001.1"/>
</dbReference>
<evidence type="ECO:0000256" key="2">
    <source>
        <dbReference type="ARBA" id="ARBA00007532"/>
    </source>
</evidence>
<gene>
    <name evidence="16" type="primary">lpdA</name>
    <name evidence="16" type="ORF">KHM83_00060</name>
</gene>
<comment type="subcellular location">
    <subcellularLocation>
        <location evidence="1">Cytoplasm</location>
    </subcellularLocation>
</comment>
<keyword evidence="6 13" id="KW-0285">Flavoprotein</keyword>
<evidence type="ECO:0000256" key="5">
    <source>
        <dbReference type="ARBA" id="ARBA00022490"/>
    </source>
</evidence>
<comment type="catalytic activity">
    <reaction evidence="12 13">
        <text>N(6)-[(R)-dihydrolipoyl]-L-lysyl-[protein] + NAD(+) = N(6)-[(R)-lipoyl]-L-lysyl-[protein] + NADH + H(+)</text>
        <dbReference type="Rhea" id="RHEA:15045"/>
        <dbReference type="Rhea" id="RHEA-COMP:10474"/>
        <dbReference type="Rhea" id="RHEA-COMP:10475"/>
        <dbReference type="ChEBI" id="CHEBI:15378"/>
        <dbReference type="ChEBI" id="CHEBI:57540"/>
        <dbReference type="ChEBI" id="CHEBI:57945"/>
        <dbReference type="ChEBI" id="CHEBI:83099"/>
        <dbReference type="ChEBI" id="CHEBI:83100"/>
        <dbReference type="EC" id="1.8.1.4"/>
    </reaction>
</comment>
<evidence type="ECO:0000259" key="15">
    <source>
        <dbReference type="Pfam" id="PF07992"/>
    </source>
</evidence>
<dbReference type="InterPro" id="IPR012999">
    <property type="entry name" value="Pyr_OxRdtase_I_AS"/>
</dbReference>
<dbReference type="Gene3D" id="3.50.50.60">
    <property type="entry name" value="FAD/NAD(P)-binding domain"/>
    <property type="match status" value="2"/>
</dbReference>
<dbReference type="EC" id="1.8.1.4" evidence="3 13"/>
<dbReference type="Pfam" id="PF02852">
    <property type="entry name" value="Pyr_redox_dim"/>
    <property type="match status" value="1"/>
</dbReference>
<evidence type="ECO:0000256" key="10">
    <source>
        <dbReference type="ARBA" id="ARBA00023157"/>
    </source>
</evidence>
<keyword evidence="17" id="KW-1185">Reference proteome</keyword>
<evidence type="ECO:0000313" key="17">
    <source>
        <dbReference type="Proteomes" id="UP000746471"/>
    </source>
</evidence>
<dbReference type="InterPro" id="IPR001100">
    <property type="entry name" value="Pyr_nuc-diS_OxRdtase"/>
</dbReference>
<proteinExistence type="inferred from homology"/>
<evidence type="ECO:0000256" key="3">
    <source>
        <dbReference type="ARBA" id="ARBA00012608"/>
    </source>
</evidence>
<dbReference type="SUPFAM" id="SSF55424">
    <property type="entry name" value="FAD/NAD-linked reductases, dimerisation (C-terminal) domain"/>
    <property type="match status" value="1"/>
</dbReference>
<dbReference type="PANTHER" id="PTHR22912:SF217">
    <property type="entry name" value="DIHYDROLIPOYL DEHYDROGENASE"/>
    <property type="match status" value="1"/>
</dbReference>
<dbReference type="InterPro" id="IPR036188">
    <property type="entry name" value="FAD/NAD-bd_sf"/>
</dbReference>
<evidence type="ECO:0000256" key="9">
    <source>
        <dbReference type="ARBA" id="ARBA00023027"/>
    </source>
</evidence>
<organism evidence="16 17">
    <name type="scientific">Fusibacter paucivorans</name>
    <dbReference type="NCBI Taxonomy" id="76009"/>
    <lineage>
        <taxon>Bacteria</taxon>
        <taxon>Bacillati</taxon>
        <taxon>Bacillota</taxon>
        <taxon>Clostridia</taxon>
        <taxon>Eubacteriales</taxon>
        <taxon>Eubacteriales Family XII. Incertae Sedis</taxon>
        <taxon>Fusibacter</taxon>
    </lineage>
</organism>
<evidence type="ECO:0000256" key="12">
    <source>
        <dbReference type="ARBA" id="ARBA00049187"/>
    </source>
</evidence>
<dbReference type="PRINTS" id="PR00368">
    <property type="entry name" value="FADPNR"/>
</dbReference>
<accession>A0ABS5PJ44</accession>
<dbReference type="PROSITE" id="PS00076">
    <property type="entry name" value="PYRIDINE_REDOX_1"/>
    <property type="match status" value="1"/>
</dbReference>
<name>A0ABS5PJ44_9FIRM</name>
<keyword evidence="9 13" id="KW-0520">NAD</keyword>
<dbReference type="SUPFAM" id="SSF51905">
    <property type="entry name" value="FAD/NAD(P)-binding domain"/>
    <property type="match status" value="1"/>
</dbReference>
<evidence type="ECO:0000256" key="11">
    <source>
        <dbReference type="ARBA" id="ARBA00023284"/>
    </source>
</evidence>
<dbReference type="Proteomes" id="UP000746471">
    <property type="component" value="Unassembled WGS sequence"/>
</dbReference>
<keyword evidence="11 13" id="KW-0676">Redox-active center</keyword>
<dbReference type="Pfam" id="PF07992">
    <property type="entry name" value="Pyr_redox_2"/>
    <property type="match status" value="1"/>
</dbReference>
<dbReference type="Gene3D" id="3.30.390.30">
    <property type="match status" value="1"/>
</dbReference>
<evidence type="ECO:0000259" key="14">
    <source>
        <dbReference type="Pfam" id="PF02852"/>
    </source>
</evidence>
<evidence type="ECO:0000256" key="1">
    <source>
        <dbReference type="ARBA" id="ARBA00004496"/>
    </source>
</evidence>
<dbReference type="PRINTS" id="PR00411">
    <property type="entry name" value="PNDRDTASEI"/>
</dbReference>
<dbReference type="InterPro" id="IPR004099">
    <property type="entry name" value="Pyr_nucl-diS_OxRdtase_dimer"/>
</dbReference>
<dbReference type="NCBIfam" id="TIGR01350">
    <property type="entry name" value="lipoamide_DH"/>
    <property type="match status" value="1"/>
</dbReference>
<dbReference type="PIRSF" id="PIRSF000350">
    <property type="entry name" value="Mercury_reductase_MerA"/>
    <property type="match status" value="1"/>
</dbReference>
<comment type="similarity">
    <text evidence="2 13">Belongs to the class-I pyridine nucleotide-disulfide oxidoreductase family.</text>
</comment>
<evidence type="ECO:0000313" key="16">
    <source>
        <dbReference type="EMBL" id="MBS7525059.1"/>
    </source>
</evidence>
<dbReference type="InterPro" id="IPR006258">
    <property type="entry name" value="Lipoamide_DH"/>
</dbReference>
<evidence type="ECO:0000256" key="6">
    <source>
        <dbReference type="ARBA" id="ARBA00022630"/>
    </source>
</evidence>